<organism evidence="1 2">
    <name type="scientific">Brevibacterium permense</name>
    <dbReference type="NCBI Taxonomy" id="234834"/>
    <lineage>
        <taxon>Bacteria</taxon>
        <taxon>Bacillati</taxon>
        <taxon>Actinomycetota</taxon>
        <taxon>Actinomycetes</taxon>
        <taxon>Micrococcales</taxon>
        <taxon>Brevibacteriaceae</taxon>
        <taxon>Brevibacterium</taxon>
    </lineage>
</organism>
<dbReference type="RefSeq" id="WP_173151298.1">
    <property type="nucleotide sequence ID" value="NZ_BAAALX010000009.1"/>
</dbReference>
<sequence length="174" mass="20158">MTNTPGQIDIFEMIRKPADNKERKVIDEASGQTDRVMLKWPAGLSEWYEDHSTDWWYGEEECIGCRQVEARKALTIGHGVQFDEDGNQYLPGGPRMAEHGVCMLMSFVAMRADIAQKLADNDPRYDAWRRQCHKHEHPTKRKKCPQSHFAEEAEHSARLATKVWGSDAWKERAW</sequence>
<accession>A0ABN2A8A7</accession>
<keyword evidence="2" id="KW-1185">Reference proteome</keyword>
<dbReference type="EMBL" id="BAAALX010000009">
    <property type="protein sequence ID" value="GAA1513622.1"/>
    <property type="molecule type" value="Genomic_DNA"/>
</dbReference>
<gene>
    <name evidence="1" type="ORF">GCM10009690_15690</name>
</gene>
<name>A0ABN2A8A7_9MICO</name>
<dbReference type="Proteomes" id="UP001500177">
    <property type="component" value="Unassembled WGS sequence"/>
</dbReference>
<protein>
    <submittedName>
        <fullName evidence="1">Uncharacterized protein</fullName>
    </submittedName>
</protein>
<evidence type="ECO:0000313" key="1">
    <source>
        <dbReference type="EMBL" id="GAA1513622.1"/>
    </source>
</evidence>
<reference evidence="1 2" key="1">
    <citation type="journal article" date="2019" name="Int. J. Syst. Evol. Microbiol.">
        <title>The Global Catalogue of Microorganisms (GCM) 10K type strain sequencing project: providing services to taxonomists for standard genome sequencing and annotation.</title>
        <authorList>
            <consortium name="The Broad Institute Genomics Platform"/>
            <consortium name="The Broad Institute Genome Sequencing Center for Infectious Disease"/>
            <person name="Wu L."/>
            <person name="Ma J."/>
        </authorList>
    </citation>
    <scope>NUCLEOTIDE SEQUENCE [LARGE SCALE GENOMIC DNA]</scope>
    <source>
        <strain evidence="1 2">JCM 13318</strain>
    </source>
</reference>
<proteinExistence type="predicted"/>
<evidence type="ECO:0000313" key="2">
    <source>
        <dbReference type="Proteomes" id="UP001500177"/>
    </source>
</evidence>
<comment type="caution">
    <text evidence="1">The sequence shown here is derived from an EMBL/GenBank/DDBJ whole genome shotgun (WGS) entry which is preliminary data.</text>
</comment>